<dbReference type="Proteomes" id="UP001499959">
    <property type="component" value="Unassembled WGS sequence"/>
</dbReference>
<protein>
    <submittedName>
        <fullName evidence="2">DUF1176 domain-containing protein</fullName>
    </submittedName>
</protein>
<dbReference type="InterPro" id="IPR009560">
    <property type="entry name" value="DUF1176"/>
</dbReference>
<dbReference type="EMBL" id="BAABJE010000012">
    <property type="protein sequence ID" value="GAA4797416.1"/>
    <property type="molecule type" value="Genomic_DNA"/>
</dbReference>
<reference evidence="3" key="1">
    <citation type="journal article" date="2019" name="Int. J. Syst. Evol. Microbiol.">
        <title>The Global Catalogue of Microorganisms (GCM) 10K type strain sequencing project: providing services to taxonomists for standard genome sequencing and annotation.</title>
        <authorList>
            <consortium name="The Broad Institute Genomics Platform"/>
            <consortium name="The Broad Institute Genome Sequencing Center for Infectious Disease"/>
            <person name="Wu L."/>
            <person name="Ma J."/>
        </authorList>
    </citation>
    <scope>NUCLEOTIDE SEQUENCE [LARGE SCALE GENOMIC DNA]</scope>
    <source>
        <strain evidence="3">JCM 18204</strain>
    </source>
</reference>
<dbReference type="RefSeq" id="WP_345303591.1">
    <property type="nucleotide sequence ID" value="NZ_BAABJE010000012.1"/>
</dbReference>
<name>A0ABP9BR07_9GAMM</name>
<evidence type="ECO:0000313" key="3">
    <source>
        <dbReference type="Proteomes" id="UP001499959"/>
    </source>
</evidence>
<accession>A0ABP9BR07</accession>
<evidence type="ECO:0000313" key="2">
    <source>
        <dbReference type="EMBL" id="GAA4797416.1"/>
    </source>
</evidence>
<gene>
    <name evidence="2" type="ORF">GCM10023307_24170</name>
</gene>
<keyword evidence="1" id="KW-0732">Signal</keyword>
<comment type="caution">
    <text evidence="2">The sequence shown here is derived from an EMBL/GenBank/DDBJ whole genome shotgun (WGS) entry which is preliminary data.</text>
</comment>
<sequence length="357" mass="38156">MSLARPAAALSSCLLAFAAPLFAGTHAGAEAVNFEHEDWELVCDNTRTCRAAGYQDEDASAPVSVLLTRKAGPGTAVTGQVALADDWDETLLGDLPKQFRLALSIDGRAHGSVAMQQTDTVADLTPAQVAALLKALARDTRIEFNAGKHTWTLSDRGASAVLLKMDEVQGRLGTPGALRRPGKRSESDVLPALPAPVVRAATPHPPKPTDAGFLDRHGDALRAALRRASDADDCMDLFDENDVQPLEIARLTKTKLLVSTRCWLAAYNAGDGYWIVDDTPPFKPEFVTEQANGYEDGALSASHKGRGMGDCWGSQEWTWDGKTFVATGEMTTGQCKGFPGGAWQLPTLVTDVVNAKK</sequence>
<dbReference type="Pfam" id="PF06674">
    <property type="entry name" value="DUF1176"/>
    <property type="match status" value="1"/>
</dbReference>
<organism evidence="2 3">
    <name type="scientific">Lysobacter hankyongensis</name>
    <dbReference type="NCBI Taxonomy" id="1176535"/>
    <lineage>
        <taxon>Bacteria</taxon>
        <taxon>Pseudomonadati</taxon>
        <taxon>Pseudomonadota</taxon>
        <taxon>Gammaproteobacteria</taxon>
        <taxon>Lysobacterales</taxon>
        <taxon>Lysobacteraceae</taxon>
        <taxon>Lysobacter</taxon>
    </lineage>
</organism>
<feature type="chain" id="PRO_5046257344" evidence="1">
    <location>
        <begin position="19"/>
        <end position="357"/>
    </location>
</feature>
<proteinExistence type="predicted"/>
<feature type="signal peptide" evidence="1">
    <location>
        <begin position="1"/>
        <end position="18"/>
    </location>
</feature>
<evidence type="ECO:0000256" key="1">
    <source>
        <dbReference type="SAM" id="SignalP"/>
    </source>
</evidence>
<keyword evidence="3" id="KW-1185">Reference proteome</keyword>